<evidence type="ECO:0000313" key="3">
    <source>
        <dbReference type="Proteomes" id="UP001153076"/>
    </source>
</evidence>
<evidence type="ECO:0000313" key="2">
    <source>
        <dbReference type="EMBL" id="KAJ8428788.1"/>
    </source>
</evidence>
<organism evidence="2 3">
    <name type="scientific">Carnegiea gigantea</name>
    <dbReference type="NCBI Taxonomy" id="171969"/>
    <lineage>
        <taxon>Eukaryota</taxon>
        <taxon>Viridiplantae</taxon>
        <taxon>Streptophyta</taxon>
        <taxon>Embryophyta</taxon>
        <taxon>Tracheophyta</taxon>
        <taxon>Spermatophyta</taxon>
        <taxon>Magnoliopsida</taxon>
        <taxon>eudicotyledons</taxon>
        <taxon>Gunneridae</taxon>
        <taxon>Pentapetalae</taxon>
        <taxon>Caryophyllales</taxon>
        <taxon>Cactineae</taxon>
        <taxon>Cactaceae</taxon>
        <taxon>Cactoideae</taxon>
        <taxon>Echinocereeae</taxon>
        <taxon>Carnegiea</taxon>
    </lineage>
</organism>
<evidence type="ECO:0000256" key="1">
    <source>
        <dbReference type="SAM" id="MobiDB-lite"/>
    </source>
</evidence>
<dbReference type="Proteomes" id="UP001153076">
    <property type="component" value="Unassembled WGS sequence"/>
</dbReference>
<dbReference type="EMBL" id="JAKOGI010000969">
    <property type="protein sequence ID" value="KAJ8428788.1"/>
    <property type="molecule type" value="Genomic_DNA"/>
</dbReference>
<feature type="region of interest" description="Disordered" evidence="1">
    <location>
        <begin position="165"/>
        <end position="190"/>
    </location>
</feature>
<keyword evidence="3" id="KW-1185">Reference proteome</keyword>
<protein>
    <submittedName>
        <fullName evidence="2">Uncharacterized protein</fullName>
    </submittedName>
</protein>
<reference evidence="2" key="1">
    <citation type="submission" date="2022-04" db="EMBL/GenBank/DDBJ databases">
        <title>Carnegiea gigantea Genome sequencing and assembly v2.</title>
        <authorList>
            <person name="Copetti D."/>
            <person name="Sanderson M.J."/>
            <person name="Burquez A."/>
            <person name="Wojciechowski M.F."/>
        </authorList>
    </citation>
    <scope>NUCLEOTIDE SEQUENCE</scope>
    <source>
        <strain evidence="2">SGP5-SGP5p</strain>
        <tissue evidence="2">Aerial part</tissue>
    </source>
</reference>
<name>A0A9Q1Q4C2_9CARY</name>
<accession>A0A9Q1Q4C2</accession>
<proteinExistence type="predicted"/>
<dbReference type="AlphaFoldDB" id="A0A9Q1Q4C2"/>
<sequence length="190" mass="21297">MVTAGSMRPLPTFHYGPTRGYEPFSRWDHSGLHPWHCSDTDQLTTTPRAPRAHNTNIRSIQYEVDDGSAGKRLRDHQIAQKPWPFALSLQHIRDVHILRRGKLFLLGGKSYPHRLEVPGKGLQKLLVEALEKAEERTKVQPYNNWSAKGAKSTYSSMTNWGFGEAKGAKSMTGQASPPARTSLEHQTLGS</sequence>
<comment type="caution">
    <text evidence="2">The sequence shown here is derived from an EMBL/GenBank/DDBJ whole genome shotgun (WGS) entry which is preliminary data.</text>
</comment>
<gene>
    <name evidence="2" type="ORF">Cgig2_006262</name>
</gene>